<reference evidence="2 3" key="1">
    <citation type="submission" date="2018-09" db="EMBL/GenBank/DDBJ databases">
        <title>Genomic investigation of the strawberry pathogen Phytophthora fragariae indicates pathogenicity is determined by transcriptional variation in three key races.</title>
        <authorList>
            <person name="Adams T.M."/>
            <person name="Armitage A.D."/>
            <person name="Sobczyk M.K."/>
            <person name="Bates H.J."/>
            <person name="Dunwell J.M."/>
            <person name="Nellist C.F."/>
            <person name="Harrison R.J."/>
        </authorList>
    </citation>
    <scope>NUCLEOTIDE SEQUENCE [LARGE SCALE GENOMIC DNA]</scope>
    <source>
        <strain evidence="2 3">SCRP249</strain>
    </source>
</reference>
<proteinExistence type="predicted"/>
<gene>
    <name evidence="2" type="ORF">PR001_g1109</name>
</gene>
<evidence type="ECO:0000313" key="2">
    <source>
        <dbReference type="EMBL" id="KAE9051775.1"/>
    </source>
</evidence>
<comment type="caution">
    <text evidence="2">The sequence shown here is derived from an EMBL/GenBank/DDBJ whole genome shotgun (WGS) entry which is preliminary data.</text>
</comment>
<accession>A0A6A3PBZ4</accession>
<protein>
    <submittedName>
        <fullName evidence="2">Uncharacterized protein</fullName>
    </submittedName>
</protein>
<evidence type="ECO:0000313" key="3">
    <source>
        <dbReference type="Proteomes" id="UP000429607"/>
    </source>
</evidence>
<dbReference type="Proteomes" id="UP000429607">
    <property type="component" value="Unassembled WGS sequence"/>
</dbReference>
<evidence type="ECO:0000256" key="1">
    <source>
        <dbReference type="SAM" id="MobiDB-lite"/>
    </source>
</evidence>
<feature type="region of interest" description="Disordered" evidence="1">
    <location>
        <begin position="1"/>
        <end position="26"/>
    </location>
</feature>
<dbReference type="EMBL" id="QXFV01000033">
    <property type="protein sequence ID" value="KAE9051775.1"/>
    <property type="molecule type" value="Genomic_DNA"/>
</dbReference>
<dbReference type="AlphaFoldDB" id="A0A6A3PBZ4"/>
<name>A0A6A3PBZ4_9STRA</name>
<organism evidence="2 3">
    <name type="scientific">Phytophthora rubi</name>
    <dbReference type="NCBI Taxonomy" id="129364"/>
    <lineage>
        <taxon>Eukaryota</taxon>
        <taxon>Sar</taxon>
        <taxon>Stramenopiles</taxon>
        <taxon>Oomycota</taxon>
        <taxon>Peronosporomycetes</taxon>
        <taxon>Peronosporales</taxon>
        <taxon>Peronosporaceae</taxon>
        <taxon>Phytophthora</taxon>
    </lineage>
</organism>
<sequence length="224" mass="25631">MQANAPNCAVKTDSHDPARGQSADGDEIPSLAVDECILALGKVKAIETYVYPKANYLLRHVRAYKTQLESINSALARDLRHLFHLNQSSTTAFHTPVRKGWWACVVSHAWRMLHSRTRLSARLWRNKCGRSFRSEPRPLVWLRAGCHPERQKRKSGDIGSLWADVKHHLAARGLKLTTESVRTESGTEVDMMMQLKVPHRPQPLTHKDVTHQLRQHWFAGWWPA</sequence>